<dbReference type="AlphaFoldDB" id="A0A9X1ZCC6"/>
<dbReference type="Proteomes" id="UP001139293">
    <property type="component" value="Unassembled WGS sequence"/>
</dbReference>
<accession>A0A9X1ZCC6</accession>
<sequence length="694" mass="77413">MTLSSNLKSLFKHFTSADEAEKAEQTAAQQTTDLEMTDIEASDNETTDIESIAMTNQGLTVGKALQEVAAKYRFQQHQLYHGGTNQLQVVEDTEQGVVLHSQFELIGSTGDVVMTEWLAEDSIHAEGSAYFVAVDNVGQFFIGQLSKRGKYNLSACFSLAVYPTEDICFYQGQIWLVAAKQSGRFSHKQLFVVDLTQAVGAVSNLMQIRLGDHFNKWVSEYDVPFDFERNSMVCTAHNELVFYQRSERGSHQLVCFNPVTANVQQISLTGKPAPDDISVRNTFFQDKARGFVLLANAETVGLSSSESNSEARVDTGLADDSHHQQRFDYSLQLIDLNQKQVSWSRTVRSLHVSQICSDYEAEDLIEALTAIAQGDLDSEYHEGLQTFIECLTSAVIAKDGNSIWLAWQDGVVQQLSLQGDNISPLYQLVQLNQAGEQRGLSFDHDLQTIQGQINERLFVGVGEEEDASLWQCTVPSVNRNEFTFDGVTNTPLVCERADIKLIVDCDDYFLPSATGQVDIVCRDLSCNTARLAALQQLEALMPQLRQHYQAQPQNNVLYFAFIEQQVAGCISQSEYNFFASAAYDDKCASVLANIVKQFAGWGVGGHLKGLKGIPVFAEAVLSLAFKLEYLDVLAEYFNALDNQLPIHPFHVHRTMAVIRETHADTPELARFLQLLPYPWNDAEFTVPNVGDYDE</sequence>
<evidence type="ECO:0000313" key="1">
    <source>
        <dbReference type="EMBL" id="MCL1138998.1"/>
    </source>
</evidence>
<gene>
    <name evidence="1" type="ORF">L2740_10640</name>
</gene>
<protein>
    <submittedName>
        <fullName evidence="1">Uncharacterized protein</fullName>
    </submittedName>
</protein>
<dbReference type="EMBL" id="JAKILB010000006">
    <property type="protein sequence ID" value="MCL1138998.1"/>
    <property type="molecule type" value="Genomic_DNA"/>
</dbReference>
<name>A0A9X1ZCC6_9GAMM</name>
<reference evidence="1" key="1">
    <citation type="submission" date="2022-01" db="EMBL/GenBank/DDBJ databases">
        <title>Whole genome-based taxonomy of the Shewanellaceae.</title>
        <authorList>
            <person name="Martin-Rodriguez A.J."/>
        </authorList>
    </citation>
    <scope>NUCLEOTIDE SEQUENCE</scope>
    <source>
        <strain evidence="1">KCTC 23973</strain>
    </source>
</reference>
<keyword evidence="2" id="KW-1185">Reference proteome</keyword>
<proteinExistence type="predicted"/>
<comment type="caution">
    <text evidence="1">The sequence shown here is derived from an EMBL/GenBank/DDBJ whole genome shotgun (WGS) entry which is preliminary data.</text>
</comment>
<dbReference type="RefSeq" id="WP_248950159.1">
    <property type="nucleotide sequence ID" value="NZ_JAKILB010000006.1"/>
</dbReference>
<evidence type="ECO:0000313" key="2">
    <source>
        <dbReference type="Proteomes" id="UP001139293"/>
    </source>
</evidence>
<organism evidence="1 2">
    <name type="scientific">Shewanella pneumatophori</name>
    <dbReference type="NCBI Taxonomy" id="314092"/>
    <lineage>
        <taxon>Bacteria</taxon>
        <taxon>Pseudomonadati</taxon>
        <taxon>Pseudomonadota</taxon>
        <taxon>Gammaproteobacteria</taxon>
        <taxon>Alteromonadales</taxon>
        <taxon>Shewanellaceae</taxon>
        <taxon>Shewanella</taxon>
    </lineage>
</organism>